<reference evidence="5 6" key="1">
    <citation type="submission" date="2018-11" db="EMBL/GenBank/DDBJ databases">
        <title>Proposal to divide the Flavobacteriaceae and reorganize its genera based on Amino Acid Identity values calculated from whole genome sequences.</title>
        <authorList>
            <person name="Nicholson A.C."/>
            <person name="Gulvik C.A."/>
            <person name="Whitney A.M."/>
            <person name="Humrighouse B.W."/>
            <person name="Bell M."/>
            <person name="Holmes B."/>
            <person name="Steigerwalt A.G."/>
            <person name="Villarma A."/>
            <person name="Sheth M."/>
            <person name="Batra D."/>
            <person name="Pryor J."/>
            <person name="Bernardet J.-F."/>
            <person name="Hugo C."/>
            <person name="Kampfer P."/>
            <person name="Newman J."/>
            <person name="McQuiston J.R."/>
        </authorList>
    </citation>
    <scope>NUCLEOTIDE SEQUENCE [LARGE SCALE GENOMIC DNA]</scope>
    <source>
        <strain evidence="3 5">G0207</strain>
        <strain evidence="4 6">H5143</strain>
        <plasmid evidence="5 6">unnamed</plasmid>
    </source>
</reference>
<geneLocation type="plasmid" evidence="5 6">
    <name>unnamed</name>
</geneLocation>
<dbReference type="Gene3D" id="3.40.50.300">
    <property type="entry name" value="P-loop containing nucleotide triphosphate hydrolases"/>
    <property type="match status" value="1"/>
</dbReference>
<dbReference type="SUPFAM" id="SSF52540">
    <property type="entry name" value="P-loop containing nucleoside triphosphate hydrolases"/>
    <property type="match status" value="1"/>
</dbReference>
<evidence type="ECO:0000259" key="1">
    <source>
        <dbReference type="Pfam" id="PF13175"/>
    </source>
</evidence>
<dbReference type="InterPro" id="IPR027417">
    <property type="entry name" value="P-loop_NTPase"/>
</dbReference>
<keyword evidence="3" id="KW-0614">Plasmid</keyword>
<evidence type="ECO:0000313" key="5">
    <source>
        <dbReference type="Proteomes" id="UP000274073"/>
    </source>
</evidence>
<evidence type="ECO:0000313" key="4">
    <source>
        <dbReference type="EMBL" id="AZA98047.1"/>
    </source>
</evidence>
<protein>
    <submittedName>
        <fullName evidence="3">DUF2813 domain-containing protein</fullName>
    </submittedName>
</protein>
<gene>
    <name evidence="3" type="ORF">EG349_19970</name>
    <name evidence="4" type="ORF">EG353_20895</name>
</gene>
<dbReference type="Pfam" id="PF20469">
    <property type="entry name" value="OLD-like_TOPRIM"/>
    <property type="match status" value="1"/>
</dbReference>
<dbReference type="Pfam" id="PF13175">
    <property type="entry name" value="AAA_15"/>
    <property type="match status" value="1"/>
</dbReference>
<dbReference type="PANTHER" id="PTHR43581:SF4">
    <property type="entry name" value="ATP_GTP PHOSPHATASE"/>
    <property type="match status" value="1"/>
</dbReference>
<feature type="domain" description="OLD protein-like TOPRIM" evidence="2">
    <location>
        <begin position="377"/>
        <end position="446"/>
    </location>
</feature>
<feature type="domain" description="Endonuclease GajA/Old nuclease/RecF-like AAA" evidence="1">
    <location>
        <begin position="1"/>
        <end position="331"/>
    </location>
</feature>
<accession>A0AAD1DP73</accession>
<dbReference type="InterPro" id="IPR041685">
    <property type="entry name" value="AAA_GajA/Old/RecF-like"/>
</dbReference>
<keyword evidence="6" id="KW-1185">Reference proteome</keyword>
<name>A0AAD1DP73_9FLAO</name>
<dbReference type="CDD" id="cd01026">
    <property type="entry name" value="TOPRIM_OLD"/>
    <property type="match status" value="1"/>
</dbReference>
<evidence type="ECO:0000313" key="3">
    <source>
        <dbReference type="EMBL" id="AZA89105.1"/>
    </source>
</evidence>
<dbReference type="InterPro" id="IPR034139">
    <property type="entry name" value="TOPRIM_OLD"/>
</dbReference>
<dbReference type="PANTHER" id="PTHR43581">
    <property type="entry name" value="ATP/GTP PHOSPHATASE"/>
    <property type="match status" value="1"/>
</dbReference>
<dbReference type="InterPro" id="IPR051396">
    <property type="entry name" value="Bact_Antivir_Def_Nuclease"/>
</dbReference>
<dbReference type="AlphaFoldDB" id="A0AAD1DP73"/>
<dbReference type="EMBL" id="CP033913">
    <property type="protein sequence ID" value="AZA98047.1"/>
    <property type="molecule type" value="Genomic_DNA"/>
</dbReference>
<sequence>MYLNTLTISNFRKIQHLEICFNKGVNLLIGENDAGKSSILDAIRLVTGVHSNDYFRVSDDDFFTDGKIRSNDLEIICEFRGLSNTEAAAFLEWISIDETEYYLKVTLRAKRRDKGNSIYDIYSDVRAGENEESGSLGWEAKNKLRVTYLKPLRDASYELAARRGSRLSQILGAHEIFQQKPNVVHALVDSMNKANSEITDYFKNQEGRIVSDTINKTYLKEISLENNPLSAKFKITDSELGRILEKLELIGSSISEESNIGLGSSNLLFIAAEMLLLKKDSSYNGLKLLLIEEIEAHIHPQSQINLIDFLNRHCDELKFQNIITSHSNSLASKIDLNDLIICKNGKAYSLHNSNTKLEKGDYAFLSRFLDDTKANLFFANGVLMVEGDAENLILPTLAEKIGLPLHKYGISIVNVGSTALFRYSKIFQRKDGEQIGIRVSCITDRDIPPKAAGRYTYEVQRRTGDLEVMNLLRDGRRTEEDYSPVELEKKIDAKKNKYRGGDVDVFIGNTWTLEYELANSVLSSLIHKSIKIAIKIGDGGKPFSDIDYLNVCRLCKTEIEEWRRNDLSDEEIAVEIYAPLERKLASKAVTAQVFAFLLRRDKTDKAVICADPYLQYLVNAIKYAAHV</sequence>
<proteinExistence type="predicted"/>
<organism evidence="3 5">
    <name type="scientific">Chryseobacterium shandongense</name>
    <dbReference type="NCBI Taxonomy" id="1493872"/>
    <lineage>
        <taxon>Bacteria</taxon>
        <taxon>Pseudomonadati</taxon>
        <taxon>Bacteroidota</taxon>
        <taxon>Flavobacteriia</taxon>
        <taxon>Flavobacteriales</taxon>
        <taxon>Weeksellaceae</taxon>
        <taxon>Chryseobacterium group</taxon>
        <taxon>Chryseobacterium</taxon>
    </lineage>
</organism>
<evidence type="ECO:0000259" key="2">
    <source>
        <dbReference type="Pfam" id="PF20469"/>
    </source>
</evidence>
<evidence type="ECO:0000313" key="6">
    <source>
        <dbReference type="Proteomes" id="UP000281741"/>
    </source>
</evidence>
<dbReference type="Proteomes" id="UP000281741">
    <property type="component" value="Plasmid unnamed"/>
</dbReference>
<dbReference type="Proteomes" id="UP000274073">
    <property type="component" value="Plasmid unnamed"/>
</dbReference>
<dbReference type="EMBL" id="CP033916">
    <property type="protein sequence ID" value="AZA89105.1"/>
    <property type="molecule type" value="Genomic_DNA"/>
</dbReference>